<evidence type="ECO:0000313" key="2">
    <source>
        <dbReference type="EMBL" id="QJA62819.1"/>
    </source>
</evidence>
<feature type="compositionally biased region" description="Basic and acidic residues" evidence="1">
    <location>
        <begin position="251"/>
        <end position="262"/>
    </location>
</feature>
<evidence type="ECO:0000256" key="1">
    <source>
        <dbReference type="SAM" id="MobiDB-lite"/>
    </source>
</evidence>
<dbReference type="AlphaFoldDB" id="A0A6M3IYR8"/>
<protein>
    <submittedName>
        <fullName evidence="2">Putative tail tubular protein</fullName>
    </submittedName>
</protein>
<name>A0A6M3IYR8_9ZZZZ</name>
<proteinExistence type="predicted"/>
<evidence type="ECO:0000313" key="3">
    <source>
        <dbReference type="EMBL" id="QJA78202.1"/>
    </source>
</evidence>
<organism evidence="2">
    <name type="scientific">viral metagenome</name>
    <dbReference type="NCBI Taxonomy" id="1070528"/>
    <lineage>
        <taxon>unclassified sequences</taxon>
        <taxon>metagenomes</taxon>
        <taxon>organismal metagenomes</taxon>
    </lineage>
</organism>
<feature type="region of interest" description="Disordered" evidence="1">
    <location>
        <begin position="243"/>
        <end position="262"/>
    </location>
</feature>
<sequence length="262" mass="29007">MSSSTTQTTICNQALRLIGAKKITIITQAVEEARVLNDIWTDMLDEVLASHPWNFAIKRASLTALGGLVTTWTAEGTTNVWQAALTTEPASVKFNGTTGTEQTSAAACTAANYWFWESNILYVYSASDPDTAYTNPGINAVIPEFEYAYAYSLPSDCLRLIRMEESDSDFVREEARILTDESVCKIQYIARITDTTLYTPGFITAFAARLAAEIAYPLTNSAALVETMDKLYEKKLKRAKGMDAQEGVGQKQEDLSWEEARE</sequence>
<dbReference type="EMBL" id="MT142325">
    <property type="protein sequence ID" value="QJA78202.1"/>
    <property type="molecule type" value="Genomic_DNA"/>
</dbReference>
<dbReference type="EMBL" id="MT141482">
    <property type="protein sequence ID" value="QJA62819.1"/>
    <property type="molecule type" value="Genomic_DNA"/>
</dbReference>
<accession>A0A6M3IYR8</accession>
<reference evidence="2" key="1">
    <citation type="submission" date="2020-03" db="EMBL/GenBank/DDBJ databases">
        <title>The deep terrestrial virosphere.</title>
        <authorList>
            <person name="Holmfeldt K."/>
            <person name="Nilsson E."/>
            <person name="Simone D."/>
            <person name="Lopez-Fernandez M."/>
            <person name="Wu X."/>
            <person name="de Brujin I."/>
            <person name="Lundin D."/>
            <person name="Andersson A."/>
            <person name="Bertilsson S."/>
            <person name="Dopson M."/>
        </authorList>
    </citation>
    <scope>NUCLEOTIDE SEQUENCE</scope>
    <source>
        <strain evidence="3">MM415A01113</strain>
        <strain evidence="2">MM415B00724</strain>
    </source>
</reference>
<gene>
    <name evidence="3" type="ORF">MM415A01113_0002</name>
    <name evidence="2" type="ORF">MM415B00724_0022</name>
</gene>